<accession>A0ABV1RD37</accession>
<dbReference type="InterPro" id="IPR000182">
    <property type="entry name" value="GNAT_dom"/>
</dbReference>
<evidence type="ECO:0000313" key="2">
    <source>
        <dbReference type="EMBL" id="MER2490612.1"/>
    </source>
</evidence>
<sequence>MEFSGLFVSFRKIEPDDIERVADWLHSDVFRENLYAIPLDKGMSKKDIVIDFIKKNSDDYHPDKYFVIEEKKNKNLVGLTLFNNLDWKNRTVEYNYIIGDPARRNGIYGSDISLAICNYAFNSLNLNKVIGYTYEFNKQAQRVNNFIADVEGVLVAHHKHQGRYIDVIIHSLSKRKFSSFIKENKELMLRKYYKYGIFQ</sequence>
<dbReference type="RefSeq" id="WP_350400388.1">
    <property type="nucleotide sequence ID" value="NZ_JBELOE010000061.1"/>
</dbReference>
<dbReference type="SUPFAM" id="SSF55729">
    <property type="entry name" value="Acyl-CoA N-acyltransferases (Nat)"/>
    <property type="match status" value="1"/>
</dbReference>
<name>A0ABV1RD37_9ALTE</name>
<evidence type="ECO:0000259" key="1">
    <source>
        <dbReference type="Pfam" id="PF13302"/>
    </source>
</evidence>
<reference evidence="2 3" key="1">
    <citation type="submission" date="2024-06" db="EMBL/GenBank/DDBJ databases">
        <authorList>
            <person name="Chen R.Y."/>
        </authorList>
    </citation>
    <scope>NUCLEOTIDE SEQUENCE [LARGE SCALE GENOMIC DNA]</scope>
    <source>
        <strain evidence="2 3">D2</strain>
    </source>
</reference>
<dbReference type="Proteomes" id="UP001467690">
    <property type="component" value="Unassembled WGS sequence"/>
</dbReference>
<keyword evidence="3" id="KW-1185">Reference proteome</keyword>
<dbReference type="EC" id="2.-.-.-" evidence="2"/>
<comment type="caution">
    <text evidence="2">The sequence shown here is derived from an EMBL/GenBank/DDBJ whole genome shotgun (WGS) entry which is preliminary data.</text>
</comment>
<dbReference type="Pfam" id="PF13302">
    <property type="entry name" value="Acetyltransf_3"/>
    <property type="match status" value="1"/>
</dbReference>
<evidence type="ECO:0000313" key="3">
    <source>
        <dbReference type="Proteomes" id="UP001467690"/>
    </source>
</evidence>
<gene>
    <name evidence="2" type="ORF">ABS311_01765</name>
</gene>
<proteinExistence type="predicted"/>
<keyword evidence="2" id="KW-0808">Transferase</keyword>
<dbReference type="EMBL" id="JBELOE010000061">
    <property type="protein sequence ID" value="MER2490612.1"/>
    <property type="molecule type" value="Genomic_DNA"/>
</dbReference>
<dbReference type="Gene3D" id="3.40.630.30">
    <property type="match status" value="1"/>
</dbReference>
<dbReference type="GO" id="GO:0016740">
    <property type="term" value="F:transferase activity"/>
    <property type="evidence" value="ECO:0007669"/>
    <property type="project" value="UniProtKB-KW"/>
</dbReference>
<organism evidence="2 3">
    <name type="scientific">Catenovulum sediminis</name>
    <dbReference type="NCBI Taxonomy" id="1740262"/>
    <lineage>
        <taxon>Bacteria</taxon>
        <taxon>Pseudomonadati</taxon>
        <taxon>Pseudomonadota</taxon>
        <taxon>Gammaproteobacteria</taxon>
        <taxon>Alteromonadales</taxon>
        <taxon>Alteromonadaceae</taxon>
        <taxon>Catenovulum</taxon>
    </lineage>
</organism>
<feature type="domain" description="N-acetyltransferase" evidence="1">
    <location>
        <begin position="10"/>
        <end position="143"/>
    </location>
</feature>
<dbReference type="InterPro" id="IPR016181">
    <property type="entry name" value="Acyl_CoA_acyltransferase"/>
</dbReference>
<protein>
    <submittedName>
        <fullName evidence="2">GNAT family protein</fullName>
        <ecNumber evidence="2">2.-.-.-</ecNumber>
    </submittedName>
</protein>
<dbReference type="PANTHER" id="PTHR43415">
    <property type="entry name" value="SPERMIDINE N(1)-ACETYLTRANSFERASE"/>
    <property type="match status" value="1"/>
</dbReference>
<dbReference type="PANTHER" id="PTHR43415:SF3">
    <property type="entry name" value="GNAT-FAMILY ACETYLTRANSFERASE"/>
    <property type="match status" value="1"/>
</dbReference>